<gene>
    <name evidence="3" type="ORF">M9458_040567</name>
</gene>
<organism evidence="3 4">
    <name type="scientific">Cirrhinus mrigala</name>
    <name type="common">Mrigala</name>
    <dbReference type="NCBI Taxonomy" id="683832"/>
    <lineage>
        <taxon>Eukaryota</taxon>
        <taxon>Metazoa</taxon>
        <taxon>Chordata</taxon>
        <taxon>Craniata</taxon>
        <taxon>Vertebrata</taxon>
        <taxon>Euteleostomi</taxon>
        <taxon>Actinopterygii</taxon>
        <taxon>Neopterygii</taxon>
        <taxon>Teleostei</taxon>
        <taxon>Ostariophysi</taxon>
        <taxon>Cypriniformes</taxon>
        <taxon>Cyprinidae</taxon>
        <taxon>Labeoninae</taxon>
        <taxon>Labeonini</taxon>
        <taxon>Cirrhinus</taxon>
    </lineage>
</organism>
<proteinExistence type="predicted"/>
<feature type="non-terminal residue" evidence="3">
    <location>
        <position position="140"/>
    </location>
</feature>
<comment type="caution">
    <text evidence="3">The sequence shown here is derived from an EMBL/GenBank/DDBJ whole genome shotgun (WGS) entry which is preliminary data.</text>
</comment>
<evidence type="ECO:0000313" key="3">
    <source>
        <dbReference type="EMBL" id="KAL0164814.1"/>
    </source>
</evidence>
<dbReference type="EMBL" id="JAMKFB020000020">
    <property type="protein sequence ID" value="KAL0164814.1"/>
    <property type="molecule type" value="Genomic_DNA"/>
</dbReference>
<dbReference type="Gene3D" id="2.60.40.3210">
    <property type="entry name" value="Zona pellucida, ZP-N domain"/>
    <property type="match status" value="1"/>
</dbReference>
<dbReference type="Proteomes" id="UP001529510">
    <property type="component" value="Unassembled WGS sequence"/>
</dbReference>
<evidence type="ECO:0000313" key="4">
    <source>
        <dbReference type="Proteomes" id="UP001529510"/>
    </source>
</evidence>
<accession>A0ABD0NSL4</accession>
<evidence type="ECO:0000259" key="2">
    <source>
        <dbReference type="PROSITE" id="PS51034"/>
    </source>
</evidence>
<reference evidence="3 4" key="1">
    <citation type="submission" date="2024-05" db="EMBL/GenBank/DDBJ databases">
        <title>Genome sequencing and assembly of Indian major carp, Cirrhinus mrigala (Hamilton, 1822).</title>
        <authorList>
            <person name="Mohindra V."/>
            <person name="Chowdhury L.M."/>
            <person name="Lal K."/>
            <person name="Jena J.K."/>
        </authorList>
    </citation>
    <scope>NUCLEOTIDE SEQUENCE [LARGE SCALE GENOMIC DNA]</scope>
    <source>
        <strain evidence="3">CM1030</strain>
        <tissue evidence="3">Blood</tissue>
    </source>
</reference>
<dbReference type="PANTHER" id="PTHR11576">
    <property type="entry name" value="ZONA PELLUCIDA SPERM-BINDING PROTEIN 3"/>
    <property type="match status" value="1"/>
</dbReference>
<feature type="region of interest" description="Disordered" evidence="1">
    <location>
        <begin position="1"/>
        <end position="30"/>
    </location>
</feature>
<sequence>MLGSQLREPWKSIQAPYGVQSPRPQLAPLSPNLAASSIQSKEELLGPVRELTWKFPEVPAEPEQPDINFELQQPRPSDSVAVQCWEDGVHVEVKQDFFGTGQLLEPSLLSLGGCGVADMDAAARVLIFHSALQECGSELV</sequence>
<dbReference type="AlphaFoldDB" id="A0ABD0NSL4"/>
<keyword evidence="4" id="KW-1185">Reference proteome</keyword>
<dbReference type="PROSITE" id="PS51034">
    <property type="entry name" value="ZP_2"/>
    <property type="match status" value="1"/>
</dbReference>
<name>A0ABD0NSL4_CIRMR</name>
<feature type="domain" description="ZP" evidence="2">
    <location>
        <begin position="83"/>
        <end position="140"/>
    </location>
</feature>
<dbReference type="InterPro" id="IPR001507">
    <property type="entry name" value="ZP_dom"/>
</dbReference>
<dbReference type="PANTHER" id="PTHR11576:SF2">
    <property type="entry name" value="ZONA PELLUCIDA SPERM-BINDING PROTEIN 3"/>
    <property type="match status" value="1"/>
</dbReference>
<evidence type="ECO:0000256" key="1">
    <source>
        <dbReference type="SAM" id="MobiDB-lite"/>
    </source>
</evidence>
<protein>
    <recommendedName>
        <fullName evidence="2">ZP domain-containing protein</fullName>
    </recommendedName>
</protein>